<dbReference type="AlphaFoldDB" id="H6L643"/>
<evidence type="ECO:0000256" key="5">
    <source>
        <dbReference type="HAMAP-Rule" id="MF_00014"/>
    </source>
</evidence>
<keyword evidence="3 5" id="KW-0698">rRNA processing</keyword>
<keyword evidence="1 5" id="KW-0963">Cytoplasm</keyword>
<dbReference type="Pfam" id="PF24986">
    <property type="entry name" value="PRC_RimM"/>
    <property type="match status" value="1"/>
</dbReference>
<dbReference type="KEGG" id="sgn:SGRA_0203"/>
<dbReference type="eggNOG" id="COG0806">
    <property type="taxonomic scope" value="Bacteria"/>
</dbReference>
<dbReference type="InterPro" id="IPR011033">
    <property type="entry name" value="PRC_barrel-like_sf"/>
</dbReference>
<keyword evidence="9" id="KW-1185">Reference proteome</keyword>
<evidence type="ECO:0000256" key="2">
    <source>
        <dbReference type="ARBA" id="ARBA00022517"/>
    </source>
</evidence>
<evidence type="ECO:0000256" key="3">
    <source>
        <dbReference type="ARBA" id="ARBA00022552"/>
    </source>
</evidence>
<feature type="domain" description="RimM N-terminal" evidence="6">
    <location>
        <begin position="8"/>
        <end position="87"/>
    </location>
</feature>
<keyword evidence="4 5" id="KW-0143">Chaperone</keyword>
<dbReference type="InterPro" id="IPR011961">
    <property type="entry name" value="RimM"/>
</dbReference>
<dbReference type="OrthoDB" id="9810331at2"/>
<name>H6L643_SAPGL</name>
<comment type="subunit">
    <text evidence="5">Binds ribosomal protein uS19.</text>
</comment>
<sequence length="171" mass="19220">MSAGFVELGKTLKPHHIKGALKAQLEEGYVPSLEAAAAVFIEHQGQKIPFFLEELESGKTWIIKLEGIDDRDQAEQWSRKTLYLREKDLLEGAAPISGLAFDFLIGFHLLDEELGDLGEIIDLIELPQQEMAVLNIEEKEVLVPLHEDLIVEILEAQKQIIMQLPEGLLDL</sequence>
<dbReference type="STRING" id="984262.SGRA_0203"/>
<evidence type="ECO:0000256" key="4">
    <source>
        <dbReference type="ARBA" id="ARBA00023186"/>
    </source>
</evidence>
<dbReference type="HOGENOM" id="CLU_077636_4_1_10"/>
<dbReference type="RefSeq" id="WP_014373193.1">
    <property type="nucleotide sequence ID" value="NC_016940.1"/>
</dbReference>
<dbReference type="HAMAP" id="MF_00014">
    <property type="entry name" value="Ribosome_mat_RimM"/>
    <property type="match status" value="1"/>
</dbReference>
<dbReference type="GO" id="GO:0006364">
    <property type="term" value="P:rRNA processing"/>
    <property type="evidence" value="ECO:0007669"/>
    <property type="project" value="UniProtKB-UniRule"/>
</dbReference>
<comment type="domain">
    <text evidence="5">The PRC barrel domain binds ribosomal protein uS19.</text>
</comment>
<dbReference type="Gene3D" id="2.40.30.60">
    <property type="entry name" value="RimM"/>
    <property type="match status" value="1"/>
</dbReference>
<evidence type="ECO:0000259" key="7">
    <source>
        <dbReference type="Pfam" id="PF24986"/>
    </source>
</evidence>
<protein>
    <recommendedName>
        <fullName evidence="5">Ribosome maturation factor RimM</fullName>
    </recommendedName>
</protein>
<comment type="subcellular location">
    <subcellularLocation>
        <location evidence="5">Cytoplasm</location>
    </subcellularLocation>
</comment>
<dbReference type="Pfam" id="PF01782">
    <property type="entry name" value="RimM"/>
    <property type="match status" value="1"/>
</dbReference>
<proteinExistence type="inferred from homology"/>
<dbReference type="NCBIfam" id="TIGR02273">
    <property type="entry name" value="16S_RimM"/>
    <property type="match status" value="1"/>
</dbReference>
<comment type="function">
    <text evidence="5">An accessory protein needed during the final step in the assembly of 30S ribosomal subunit, possibly for assembly of the head region. Essential for efficient processing of 16S rRNA. May be needed both before and after RbfA during the maturation of 16S rRNA. It has affinity for free ribosomal 30S subunits but not for 70S ribosomes.</text>
</comment>
<dbReference type="GO" id="GO:0043022">
    <property type="term" value="F:ribosome binding"/>
    <property type="evidence" value="ECO:0007669"/>
    <property type="project" value="InterPro"/>
</dbReference>
<dbReference type="EMBL" id="CP002831">
    <property type="protein sequence ID" value="AFC22944.1"/>
    <property type="molecule type" value="Genomic_DNA"/>
</dbReference>
<dbReference type="PANTHER" id="PTHR33692:SF1">
    <property type="entry name" value="RIBOSOME MATURATION FACTOR RIMM"/>
    <property type="match status" value="1"/>
</dbReference>
<dbReference type="SUPFAM" id="SSF50447">
    <property type="entry name" value="Translation proteins"/>
    <property type="match status" value="1"/>
</dbReference>
<feature type="domain" description="Ribosome maturation factor RimM PRC barrel" evidence="7">
    <location>
        <begin position="102"/>
        <end position="168"/>
    </location>
</feature>
<dbReference type="InterPro" id="IPR036976">
    <property type="entry name" value="RimM_N_sf"/>
</dbReference>
<dbReference type="InterPro" id="IPR056792">
    <property type="entry name" value="PRC_RimM"/>
</dbReference>
<comment type="similarity">
    <text evidence="5">Belongs to the RimM family.</text>
</comment>
<reference evidence="8 9" key="1">
    <citation type="journal article" date="2012" name="Stand. Genomic Sci.">
        <title>Complete genome sequencing and analysis of Saprospira grandis str. Lewin, a predatory marine bacterium.</title>
        <authorList>
            <person name="Saw J.H."/>
            <person name="Yuryev A."/>
            <person name="Kanbe M."/>
            <person name="Hou S."/>
            <person name="Young A.G."/>
            <person name="Aizawa S."/>
            <person name="Alam M."/>
        </authorList>
    </citation>
    <scope>NUCLEOTIDE SEQUENCE [LARGE SCALE GENOMIC DNA]</scope>
    <source>
        <strain evidence="8 9">Lewin</strain>
    </source>
</reference>
<dbReference type="PANTHER" id="PTHR33692">
    <property type="entry name" value="RIBOSOME MATURATION FACTOR RIMM"/>
    <property type="match status" value="1"/>
</dbReference>
<dbReference type="GO" id="GO:0042274">
    <property type="term" value="P:ribosomal small subunit biogenesis"/>
    <property type="evidence" value="ECO:0007669"/>
    <property type="project" value="UniProtKB-UniRule"/>
</dbReference>
<gene>
    <name evidence="5 8" type="primary">rimM</name>
    <name evidence="8" type="ordered locus">SGRA_0203</name>
</gene>
<dbReference type="InterPro" id="IPR009000">
    <property type="entry name" value="Transl_B-barrel_sf"/>
</dbReference>
<accession>H6L643</accession>
<dbReference type="SUPFAM" id="SSF50346">
    <property type="entry name" value="PRC-barrel domain"/>
    <property type="match status" value="1"/>
</dbReference>
<evidence type="ECO:0000313" key="8">
    <source>
        <dbReference type="EMBL" id="AFC22944.1"/>
    </source>
</evidence>
<evidence type="ECO:0000256" key="1">
    <source>
        <dbReference type="ARBA" id="ARBA00022490"/>
    </source>
</evidence>
<dbReference type="Gene3D" id="2.30.30.240">
    <property type="entry name" value="PRC-barrel domain"/>
    <property type="match status" value="1"/>
</dbReference>
<evidence type="ECO:0000313" key="9">
    <source>
        <dbReference type="Proteomes" id="UP000007519"/>
    </source>
</evidence>
<evidence type="ECO:0000259" key="6">
    <source>
        <dbReference type="Pfam" id="PF01782"/>
    </source>
</evidence>
<dbReference type="GO" id="GO:0005840">
    <property type="term" value="C:ribosome"/>
    <property type="evidence" value="ECO:0007669"/>
    <property type="project" value="InterPro"/>
</dbReference>
<organism evidence="8 9">
    <name type="scientific">Saprospira grandis (strain Lewin)</name>
    <dbReference type="NCBI Taxonomy" id="984262"/>
    <lineage>
        <taxon>Bacteria</taxon>
        <taxon>Pseudomonadati</taxon>
        <taxon>Bacteroidota</taxon>
        <taxon>Saprospiria</taxon>
        <taxon>Saprospirales</taxon>
        <taxon>Saprospiraceae</taxon>
        <taxon>Saprospira</taxon>
    </lineage>
</organism>
<dbReference type="GO" id="GO:0005737">
    <property type="term" value="C:cytoplasm"/>
    <property type="evidence" value="ECO:0007669"/>
    <property type="project" value="UniProtKB-SubCell"/>
</dbReference>
<dbReference type="InterPro" id="IPR002676">
    <property type="entry name" value="RimM_N"/>
</dbReference>
<keyword evidence="2 5" id="KW-0690">Ribosome biogenesis</keyword>
<dbReference type="Proteomes" id="UP000007519">
    <property type="component" value="Chromosome"/>
</dbReference>